<dbReference type="Pfam" id="PF16558">
    <property type="entry name" value="AZUL"/>
    <property type="match status" value="1"/>
</dbReference>
<dbReference type="Pfam" id="PF24842">
    <property type="entry name" value="UFD1_N2"/>
    <property type="match status" value="1"/>
</dbReference>
<dbReference type="PANTHER" id="PTHR12555">
    <property type="entry name" value="UBIQUITIN FUSION DEGRADATON PROTEIN 1"/>
    <property type="match status" value="1"/>
</dbReference>
<evidence type="ECO:0000256" key="2">
    <source>
        <dbReference type="ARBA" id="ARBA00022786"/>
    </source>
</evidence>
<dbReference type="InterPro" id="IPR049439">
    <property type="entry name" value="TRAFD1-XIAF1_Znf"/>
</dbReference>
<evidence type="ECO:0000259" key="4">
    <source>
        <dbReference type="Pfam" id="PF03152"/>
    </source>
</evidence>
<dbReference type="Gene3D" id="3.10.330.10">
    <property type="match status" value="1"/>
</dbReference>
<evidence type="ECO:0000256" key="1">
    <source>
        <dbReference type="ARBA" id="ARBA00006043"/>
    </source>
</evidence>
<feature type="region of interest" description="Disordered" evidence="3">
    <location>
        <begin position="37"/>
        <end position="70"/>
    </location>
</feature>
<dbReference type="Gene3D" id="2.40.40.50">
    <property type="entry name" value="Ubiquitin fusion degradation protein UFD1, N-terminal domain"/>
    <property type="match status" value="1"/>
</dbReference>
<keyword evidence="2" id="KW-0833">Ubl conjugation pathway</keyword>
<evidence type="ECO:0000259" key="7">
    <source>
        <dbReference type="Pfam" id="PF24503"/>
    </source>
</evidence>
<name>A0A9P6QVZ3_9FUNG</name>
<dbReference type="AlphaFoldDB" id="A0A9P6QVZ3"/>
<dbReference type="PANTHER" id="PTHR12555:SF15">
    <property type="entry name" value="FUSION DEGRADATION PROTEIN (UFD1), PUTATIVE (AFU_ORTHOLOGUE AFUA_4G04640)-RELATED"/>
    <property type="match status" value="1"/>
</dbReference>
<evidence type="ECO:0008006" key="11">
    <source>
        <dbReference type="Google" id="ProtNLM"/>
    </source>
</evidence>
<dbReference type="InterPro" id="IPR056012">
    <property type="entry name" value="DUF7590"/>
</dbReference>
<dbReference type="Pfam" id="PF23580">
    <property type="entry name" value="Znf_XAF1_N"/>
    <property type="match status" value="1"/>
</dbReference>
<feature type="domain" description="TRAFD1/XAF1 zinc finger" evidence="6">
    <location>
        <begin position="513"/>
        <end position="543"/>
    </location>
</feature>
<protein>
    <recommendedName>
        <fullName evidence="11">UFD1-domain-containing protein</fullName>
    </recommendedName>
</protein>
<dbReference type="InterPro" id="IPR032353">
    <property type="entry name" value="AZUL"/>
</dbReference>
<sequence length="718" mass="79833">MSFAWSATFTVGQPADTAKGDKIILPQAALESIIHAHASAPPPPPIQPDPNYDPTSWAQPQFNPYDTTKPQELPSPLTFQIRNPANRLLTHGGVKEFSAADGQVHLPPWMMASLALGLGDQVMIKYAALSKGTWAKFRPLSADYMEILDFRALLEARLRSNYTTLTRGEILKVHQGTKEFGFVVEELKPEPGEAVCITDTDLEVDIELLDTEMGGAINHSTSGILNEQGSRKDNILKIGVESHGRVSPEAYQRWTVDIPNRKSGIDIIVHVQEPGDLDVLVSTKLPVSLQDHLWADFESVGPRAITIPESDQDYTTQQNSQIIHIAVFGREPTVAASGSSTSTASNFDGGAIYSIQVQYHDSSDSPIPPSGLSSLTSESADVPNKDGPGYQECTNCGAWIPERTMMLHSNFCHRNNAKCNKCGLVMKKEDLPNHFHCDHCDKHGDVLEKKKHMEIFHGWYQCSCESFESPALPELAKHRRTTCSERFIICRYCHTLVQQGGPTSNARDRMRGLHSHESYCGDRTIQCQKCSQMVSLKDVQVHAQNHEYQRQNQVTPQLCSNQNCVRSKGATSNVLGLCQLCFGPYWIPTEDPKNQKLVQRLARKYHSQLMSGCGNNWCRNQHCATSRGRQMDATSAATEMMSILKEARVGAVDGHKTWLCVDEGTTRKKVMAELLLEEVRGQYTIEWCVKALEAERTDLEAAAQWLQLQAPKVKKSAV</sequence>
<evidence type="ECO:0000313" key="10">
    <source>
        <dbReference type="Proteomes" id="UP000823405"/>
    </source>
</evidence>
<dbReference type="Pfam" id="PF24503">
    <property type="entry name" value="DUF7590"/>
    <property type="match status" value="1"/>
</dbReference>
<evidence type="ECO:0000256" key="3">
    <source>
        <dbReference type="SAM" id="MobiDB-lite"/>
    </source>
</evidence>
<dbReference type="Proteomes" id="UP000823405">
    <property type="component" value="Unassembled WGS sequence"/>
</dbReference>
<evidence type="ECO:0000259" key="6">
    <source>
        <dbReference type="Pfam" id="PF21366"/>
    </source>
</evidence>
<dbReference type="InterPro" id="IPR055418">
    <property type="entry name" value="UFD1_N2"/>
</dbReference>
<organism evidence="9 10">
    <name type="scientific">Linnemannia gamsii</name>
    <dbReference type="NCBI Taxonomy" id="64522"/>
    <lineage>
        <taxon>Eukaryota</taxon>
        <taxon>Fungi</taxon>
        <taxon>Fungi incertae sedis</taxon>
        <taxon>Mucoromycota</taxon>
        <taxon>Mortierellomycotina</taxon>
        <taxon>Mortierellomycetes</taxon>
        <taxon>Mortierellales</taxon>
        <taxon>Mortierellaceae</taxon>
        <taxon>Linnemannia</taxon>
    </lineage>
</organism>
<dbReference type="GO" id="GO:0006511">
    <property type="term" value="P:ubiquitin-dependent protein catabolic process"/>
    <property type="evidence" value="ECO:0007669"/>
    <property type="project" value="InterPro"/>
</dbReference>
<accession>A0A9P6QVZ3</accession>
<feature type="compositionally biased region" description="Polar residues" evidence="3">
    <location>
        <begin position="56"/>
        <end position="70"/>
    </location>
</feature>
<dbReference type="InterPro" id="IPR004854">
    <property type="entry name" value="Ufd1-like"/>
</dbReference>
<reference evidence="9" key="1">
    <citation type="journal article" date="2020" name="Fungal Divers.">
        <title>Resolving the Mortierellaceae phylogeny through synthesis of multi-gene phylogenetics and phylogenomics.</title>
        <authorList>
            <person name="Vandepol N."/>
            <person name="Liber J."/>
            <person name="Desiro A."/>
            <person name="Na H."/>
            <person name="Kennedy M."/>
            <person name="Barry K."/>
            <person name="Grigoriev I.V."/>
            <person name="Miller A.N."/>
            <person name="O'Donnell K."/>
            <person name="Stajich J.E."/>
            <person name="Bonito G."/>
        </authorList>
    </citation>
    <scope>NUCLEOTIDE SEQUENCE</scope>
    <source>
        <strain evidence="9">NVP60</strain>
    </source>
</reference>
<comment type="caution">
    <text evidence="9">The sequence shown here is derived from an EMBL/GenBank/DDBJ whole genome shotgun (WGS) entry which is preliminary data.</text>
</comment>
<dbReference type="GO" id="GO:0031593">
    <property type="term" value="F:polyubiquitin modification-dependent protein binding"/>
    <property type="evidence" value="ECO:0007669"/>
    <property type="project" value="TreeGrafter"/>
</dbReference>
<dbReference type="GO" id="GO:0036503">
    <property type="term" value="P:ERAD pathway"/>
    <property type="evidence" value="ECO:0007669"/>
    <property type="project" value="TreeGrafter"/>
</dbReference>
<comment type="similarity">
    <text evidence="1">Belongs to the UFD1 family.</text>
</comment>
<evidence type="ECO:0000259" key="8">
    <source>
        <dbReference type="Pfam" id="PF24842"/>
    </source>
</evidence>
<feature type="domain" description="Ubiquitin fusion degradation protein UFD1 N-terminal subdomain 2" evidence="8">
    <location>
        <begin position="131"/>
        <end position="207"/>
    </location>
</feature>
<dbReference type="GO" id="GO:0034098">
    <property type="term" value="C:VCP-NPL4-UFD1 AAA ATPase complex"/>
    <property type="evidence" value="ECO:0007669"/>
    <property type="project" value="TreeGrafter"/>
</dbReference>
<keyword evidence="10" id="KW-1185">Reference proteome</keyword>
<evidence type="ECO:0000313" key="9">
    <source>
        <dbReference type="EMBL" id="KAG0302111.1"/>
    </source>
</evidence>
<feature type="domain" description="Ubiquitin fusion degradation protein UFD1 N-terminal subdomain 1" evidence="4">
    <location>
        <begin position="72"/>
        <end position="129"/>
    </location>
</feature>
<dbReference type="Pfam" id="PF21366">
    <property type="entry name" value="TRAFD1-XIAF1_ZnF"/>
    <property type="match status" value="1"/>
</dbReference>
<feature type="domain" description="Ubiquitin-protein ligase E3A N-terminal zinc-binding" evidence="5">
    <location>
        <begin position="599"/>
        <end position="642"/>
    </location>
</feature>
<dbReference type="OrthoDB" id="193703at2759"/>
<dbReference type="Pfam" id="PF03152">
    <property type="entry name" value="UFD1_N1"/>
    <property type="match status" value="1"/>
</dbReference>
<dbReference type="EMBL" id="JAAAIN010001549">
    <property type="protein sequence ID" value="KAG0302111.1"/>
    <property type="molecule type" value="Genomic_DNA"/>
</dbReference>
<evidence type="ECO:0000259" key="5">
    <source>
        <dbReference type="Pfam" id="PF16558"/>
    </source>
</evidence>
<dbReference type="InterPro" id="IPR042299">
    <property type="entry name" value="Ufd1-like_Nn"/>
</dbReference>
<proteinExistence type="inferred from homology"/>
<gene>
    <name evidence="9" type="ORF">BGZ97_002490</name>
</gene>
<dbReference type="InterPro" id="IPR055417">
    <property type="entry name" value="UFD1_N1"/>
</dbReference>
<feature type="region of interest" description="Disordered" evidence="3">
    <location>
        <begin position="360"/>
        <end position="384"/>
    </location>
</feature>
<dbReference type="InterPro" id="IPR042556">
    <property type="entry name" value="AZUL_sf"/>
</dbReference>
<dbReference type="Gene3D" id="6.10.130.10">
    <property type="entry name" value="Ubiquitin-protein ligase E3A, N-terminal zinc-binding domain (AZUL)"/>
    <property type="match status" value="1"/>
</dbReference>
<feature type="domain" description="DUF7590" evidence="7">
    <location>
        <begin position="230"/>
        <end position="338"/>
    </location>
</feature>